<name>A0ABC9UY84_ACIBA</name>
<dbReference type="SMART" id="SM00327">
    <property type="entry name" value="VWA"/>
    <property type="match status" value="1"/>
</dbReference>
<dbReference type="RefSeq" id="WP_001065205.1">
    <property type="nucleotide sequence ID" value="NZ_AYFO01000113.1"/>
</dbReference>
<dbReference type="Gene3D" id="3.40.50.410">
    <property type="entry name" value="von Willebrand factor, type A domain"/>
    <property type="match status" value="1"/>
</dbReference>
<dbReference type="InterPro" id="IPR002035">
    <property type="entry name" value="VWF_A"/>
</dbReference>
<dbReference type="PIRSF" id="PIRSF031715">
    <property type="entry name" value="Cob_chel_CobT"/>
    <property type="match status" value="1"/>
</dbReference>
<dbReference type="PROSITE" id="PS50234">
    <property type="entry name" value="VWFA"/>
    <property type="match status" value="1"/>
</dbReference>
<evidence type="ECO:0000313" key="4">
    <source>
        <dbReference type="Proteomes" id="UP000018906"/>
    </source>
</evidence>
<dbReference type="AlphaFoldDB" id="A0ABC9UY84"/>
<dbReference type="Pfam" id="PF06213">
    <property type="entry name" value="CobT"/>
    <property type="match status" value="1"/>
</dbReference>
<dbReference type="PANTHER" id="PTHR41248">
    <property type="entry name" value="NORD PROTEIN"/>
    <property type="match status" value="1"/>
</dbReference>
<dbReference type="InterPro" id="IPR051928">
    <property type="entry name" value="NorD/CobT"/>
</dbReference>
<sequence>MNNRIANLRNAIVAITNALIEKKIEVTQIGMEAYVKSDINGNPISINLPYLSDNASEELIRAIQGFLDHEVAHVLFSDFKALNSVGDYLLKSLANILEDARIEKCMAEKFRGSGSNLDHTAHFFLEEMITPKFKEVMAHPDVDETKIMGILATPYLRSLSGQSTFEIYMRDKIHLLPNIHAAIKHLAPQLQSMQSSQDAVRLAKEIYKALKSPEDEKQPPQDQQQEEECDQQGNGQSNEDEDEQPGGSGGGNSDEDEGSDADGQQGAGEGDDGDSEEDGAGESSGDADEQDEQGDGGKGGQSEDEDGGNESDGKSERHQNKSDKSNGKGDSNEGNESSDSENQTSEKKKELRKLNLDAKAILQEIDKESANDFDASFAVQLSNEAKDFACTAPYLVYTNRYDVIETLKIGRDYKSSFMDDLDRATNKITGTIQKDLERLMVARSARTWENGLRQGKINQASLSRLAVRDDRIFRRKQENRSKDVAVTLLIDCSGSMKGERINTASQASYAMSSVLDRLNINHEVIGFTTKNGDPHAKESFTHNGKTIRYTRTEGLYMPVIKGFNERLTLENRHRFAWLPHVRFLNTNVDGECLQIAAQRLSAQKEARKIIMVLSDGNPNGSGPTPTLNKHLKTTVQEISRSGFEVIGIGINTQSVKEFYPKNVVLRSVADLPNTVIGELRSLLLK</sequence>
<dbReference type="EMBL" id="AYFO01000113">
    <property type="protein sequence ID" value="ETQ80056.1"/>
    <property type="molecule type" value="Genomic_DNA"/>
</dbReference>
<feature type="region of interest" description="Disordered" evidence="1">
    <location>
        <begin position="212"/>
        <end position="350"/>
    </location>
</feature>
<dbReference type="InterPro" id="IPR006538">
    <property type="entry name" value="CobT"/>
</dbReference>
<protein>
    <submittedName>
        <fullName evidence="3">Cobalamin biosynthesis protein CobT</fullName>
    </submittedName>
</protein>
<dbReference type="SUPFAM" id="SSF53300">
    <property type="entry name" value="vWA-like"/>
    <property type="match status" value="1"/>
</dbReference>
<dbReference type="PANTHER" id="PTHR41248:SF1">
    <property type="entry name" value="NORD PROTEIN"/>
    <property type="match status" value="1"/>
</dbReference>
<reference evidence="3 4" key="1">
    <citation type="journal article" date="2014" name="MBio">
        <title>New insights into dissemination and variation of the health care-associated pathogen Acinetobacter baumannii from genomic analysis.</title>
        <authorList>
            <person name="Wright M.S."/>
            <person name="Haft D.H."/>
            <person name="Harkins D.M."/>
            <person name="Perez F."/>
            <person name="Hujer K.M."/>
            <person name="Bajaksouzian S."/>
            <person name="Benard M.F."/>
            <person name="Jacobs M.R."/>
            <person name="Bonomo R.A."/>
            <person name="Adams M.D."/>
        </authorList>
    </citation>
    <scope>NUCLEOTIDE SEQUENCE [LARGE SCALE GENOMIC DNA]</scope>
    <source>
        <strain evidence="3 4">UH5307</strain>
    </source>
</reference>
<evidence type="ECO:0000256" key="1">
    <source>
        <dbReference type="SAM" id="MobiDB-lite"/>
    </source>
</evidence>
<feature type="compositionally biased region" description="Acidic residues" evidence="1">
    <location>
        <begin position="269"/>
        <end position="294"/>
    </location>
</feature>
<feature type="domain" description="VWFA" evidence="2">
    <location>
        <begin position="485"/>
        <end position="685"/>
    </location>
</feature>
<feature type="compositionally biased region" description="Basic and acidic residues" evidence="1">
    <location>
        <begin position="311"/>
        <end position="331"/>
    </location>
</feature>
<dbReference type="Pfam" id="PF11775">
    <property type="entry name" value="CobT_C"/>
    <property type="match status" value="1"/>
</dbReference>
<evidence type="ECO:0000313" key="3">
    <source>
        <dbReference type="EMBL" id="ETQ80056.1"/>
    </source>
</evidence>
<dbReference type="InterPro" id="IPR036465">
    <property type="entry name" value="vWFA_dom_sf"/>
</dbReference>
<gene>
    <name evidence="3" type="ORF">P669_2800</name>
</gene>
<proteinExistence type="predicted"/>
<organism evidence="3 4">
    <name type="scientific">Acinetobacter baumannii UH5307</name>
    <dbReference type="NCBI Taxonomy" id="1398973"/>
    <lineage>
        <taxon>Bacteria</taxon>
        <taxon>Pseudomonadati</taxon>
        <taxon>Pseudomonadota</taxon>
        <taxon>Gammaproteobacteria</taxon>
        <taxon>Moraxellales</taxon>
        <taxon>Moraxellaceae</taxon>
        <taxon>Acinetobacter</taxon>
        <taxon>Acinetobacter calcoaceticus/baumannii complex</taxon>
    </lineage>
</organism>
<feature type="compositionally biased region" description="Low complexity" evidence="1">
    <location>
        <begin position="332"/>
        <end position="342"/>
    </location>
</feature>
<comment type="caution">
    <text evidence="3">The sequence shown here is derived from an EMBL/GenBank/DDBJ whole genome shotgun (WGS) entry which is preliminary data.</text>
</comment>
<dbReference type="Proteomes" id="UP000018906">
    <property type="component" value="Unassembled WGS sequence"/>
</dbReference>
<dbReference type="InterPro" id="IPR025861">
    <property type="entry name" value="CobT_VWA_dom"/>
</dbReference>
<evidence type="ECO:0000259" key="2">
    <source>
        <dbReference type="PROSITE" id="PS50234"/>
    </source>
</evidence>
<accession>A0ABC9UY84</accession>